<dbReference type="EMBL" id="JACRWE010000001">
    <property type="protein sequence ID" value="MBC5995402.1"/>
    <property type="molecule type" value="Genomic_DNA"/>
</dbReference>
<feature type="transmembrane region" description="Helical" evidence="8">
    <location>
        <begin position="168"/>
        <end position="188"/>
    </location>
</feature>
<keyword evidence="2" id="KW-0673">Quorum sensing</keyword>
<feature type="transmembrane region" description="Helical" evidence="8">
    <location>
        <begin position="106"/>
        <end position="126"/>
    </location>
</feature>
<feature type="transmembrane region" description="Helical" evidence="8">
    <location>
        <begin position="26"/>
        <end position="48"/>
    </location>
</feature>
<keyword evidence="4 8" id="KW-0812">Transmembrane</keyword>
<evidence type="ECO:0000256" key="7">
    <source>
        <dbReference type="ARBA" id="ARBA00023136"/>
    </source>
</evidence>
<evidence type="ECO:0000256" key="5">
    <source>
        <dbReference type="ARBA" id="ARBA00022801"/>
    </source>
</evidence>
<keyword evidence="1" id="KW-1003">Cell membrane</keyword>
<evidence type="ECO:0000256" key="4">
    <source>
        <dbReference type="ARBA" id="ARBA00022692"/>
    </source>
</evidence>
<keyword evidence="10" id="KW-1185">Reference proteome</keyword>
<dbReference type="RefSeq" id="WP_153971393.1">
    <property type="nucleotide sequence ID" value="NZ_JACRWE010000001.1"/>
</dbReference>
<proteinExistence type="predicted"/>
<gene>
    <name evidence="9" type="ORF">H8923_01400</name>
</gene>
<evidence type="ECO:0000256" key="3">
    <source>
        <dbReference type="ARBA" id="ARBA00022670"/>
    </source>
</evidence>
<protein>
    <submittedName>
        <fullName evidence="9">Accessory gene regulator B family protein</fullName>
    </submittedName>
</protein>
<dbReference type="Pfam" id="PF04647">
    <property type="entry name" value="AgrB"/>
    <property type="match status" value="1"/>
</dbReference>
<keyword evidence="7 8" id="KW-0472">Membrane</keyword>
<feature type="transmembrane region" description="Helical" evidence="8">
    <location>
        <begin position="147"/>
        <end position="162"/>
    </location>
</feature>
<evidence type="ECO:0000256" key="6">
    <source>
        <dbReference type="ARBA" id="ARBA00022989"/>
    </source>
</evidence>
<keyword evidence="6 8" id="KW-1133">Transmembrane helix</keyword>
<keyword evidence="5" id="KW-0378">Hydrolase</keyword>
<sequence>MIKKFVNYMTRKFIDTGIIERDDDEVFAYGLEIITSASINTIFALIIGTVMGRFIESIIFLVSFCIIRQFCGGYHADSNRKCIISFNSIFAISIILGSIIDIEKFSLFFIILTVMNTVSIFVLAPVCHINNPLSNEEYKSNKFKSRLISMFICIVIIIGVQLNLDKYIIYSCLALTWVNLLMIILKISNIIRGKKYEKSSS</sequence>
<evidence type="ECO:0000313" key="10">
    <source>
        <dbReference type="Proteomes" id="UP000609849"/>
    </source>
</evidence>
<organism evidence="9 10">
    <name type="scientific">Romboutsia faecis</name>
    <dbReference type="NCBI Taxonomy" id="2764597"/>
    <lineage>
        <taxon>Bacteria</taxon>
        <taxon>Bacillati</taxon>
        <taxon>Bacillota</taxon>
        <taxon>Clostridia</taxon>
        <taxon>Peptostreptococcales</taxon>
        <taxon>Peptostreptococcaceae</taxon>
        <taxon>Romboutsia</taxon>
    </lineage>
</organism>
<keyword evidence="3" id="KW-0645">Protease</keyword>
<dbReference type="SMART" id="SM00793">
    <property type="entry name" value="AgrB"/>
    <property type="match status" value="1"/>
</dbReference>
<reference evidence="9 10" key="1">
    <citation type="submission" date="2020-08" db="EMBL/GenBank/DDBJ databases">
        <authorList>
            <person name="Liu C."/>
            <person name="Sun Q."/>
        </authorList>
    </citation>
    <scope>NUCLEOTIDE SEQUENCE [LARGE SCALE GENOMIC DNA]</scope>
    <source>
        <strain evidence="9 10">NSJ-18</strain>
    </source>
</reference>
<accession>A0ABR7JKH6</accession>
<comment type="caution">
    <text evidence="9">The sequence shown here is derived from an EMBL/GenBank/DDBJ whole genome shotgun (WGS) entry which is preliminary data.</text>
</comment>
<evidence type="ECO:0000256" key="8">
    <source>
        <dbReference type="SAM" id="Phobius"/>
    </source>
</evidence>
<evidence type="ECO:0000313" key="9">
    <source>
        <dbReference type="EMBL" id="MBC5995402.1"/>
    </source>
</evidence>
<evidence type="ECO:0000256" key="1">
    <source>
        <dbReference type="ARBA" id="ARBA00022475"/>
    </source>
</evidence>
<dbReference type="Proteomes" id="UP000609849">
    <property type="component" value="Unassembled WGS sequence"/>
</dbReference>
<dbReference type="InterPro" id="IPR006741">
    <property type="entry name" value="AgrB"/>
</dbReference>
<feature type="transmembrane region" description="Helical" evidence="8">
    <location>
        <begin position="54"/>
        <end position="71"/>
    </location>
</feature>
<evidence type="ECO:0000256" key="2">
    <source>
        <dbReference type="ARBA" id="ARBA00022654"/>
    </source>
</evidence>
<feature type="transmembrane region" description="Helical" evidence="8">
    <location>
        <begin position="83"/>
        <end position="100"/>
    </location>
</feature>
<name>A0ABR7JKH6_9FIRM</name>